<evidence type="ECO:0000313" key="1">
    <source>
        <dbReference type="EMBL" id="BBK25431.1"/>
    </source>
</evidence>
<keyword evidence="2" id="KW-1185">Reference proteome</keyword>
<dbReference type="RefSeq" id="WP_022382595.1">
    <property type="nucleotide sequence ID" value="NZ_AP019697.1"/>
</dbReference>
<accession>A0A8D5A324</accession>
<name>A0A8D5A324_9FIRM</name>
<gene>
    <name evidence="1" type="ORF">Dia5BBH33_13660</name>
</gene>
<dbReference type="EMBL" id="AP019697">
    <property type="protein sequence ID" value="BBK25431.1"/>
    <property type="molecule type" value="Genomic_DNA"/>
</dbReference>
<organism evidence="1 2">
    <name type="scientific">Dialister hominis</name>
    <dbReference type="NCBI Taxonomy" id="2582419"/>
    <lineage>
        <taxon>Bacteria</taxon>
        <taxon>Bacillati</taxon>
        <taxon>Bacillota</taxon>
        <taxon>Negativicutes</taxon>
        <taxon>Veillonellales</taxon>
        <taxon>Veillonellaceae</taxon>
        <taxon>Dialister</taxon>
    </lineage>
</organism>
<reference evidence="2" key="1">
    <citation type="submission" date="2019-05" db="EMBL/GenBank/DDBJ databases">
        <title>Complete genome sequencing of Dialister sp. strain 5BBH33.</title>
        <authorList>
            <person name="Sakamoto M."/>
            <person name="Murakami T."/>
            <person name="Mori H."/>
        </authorList>
    </citation>
    <scope>NUCLEOTIDE SEQUENCE [LARGE SCALE GENOMIC DNA]</scope>
    <source>
        <strain evidence="2">5BBH33</strain>
    </source>
</reference>
<protein>
    <recommendedName>
        <fullName evidence="3">DUF3006 domain-containing protein</fullName>
    </recommendedName>
</protein>
<dbReference type="Proteomes" id="UP000320585">
    <property type="component" value="Chromosome"/>
</dbReference>
<dbReference type="InterPro" id="IPR021377">
    <property type="entry name" value="DUF3006"/>
</dbReference>
<proteinExistence type="predicted"/>
<dbReference type="GeneID" id="92716596"/>
<evidence type="ECO:0000313" key="2">
    <source>
        <dbReference type="Proteomes" id="UP000320585"/>
    </source>
</evidence>
<evidence type="ECO:0008006" key="3">
    <source>
        <dbReference type="Google" id="ProtNLM"/>
    </source>
</evidence>
<dbReference type="KEGG" id="dho:Dia5BBH33_13660"/>
<dbReference type="AlphaFoldDB" id="A0A8D5A324"/>
<dbReference type="Pfam" id="PF11213">
    <property type="entry name" value="DUF3006"/>
    <property type="match status" value="1"/>
</dbReference>
<sequence>MKKEAIVDRIEGKVAVLLTDDEEEIHIPAAWFDDMHEGMAIDMEFTENPEREKESMESAEDLLADIKKMNGIE</sequence>
<dbReference type="Gene3D" id="6.20.120.50">
    <property type="match status" value="1"/>
</dbReference>